<feature type="domain" description="GH16" evidence="3">
    <location>
        <begin position="5"/>
        <end position="269"/>
    </location>
</feature>
<dbReference type="CDD" id="cd08023">
    <property type="entry name" value="GH16_laminarinase_like"/>
    <property type="match status" value="1"/>
</dbReference>
<dbReference type="PANTHER" id="PTHR10963:SF55">
    <property type="entry name" value="GLYCOSIDE HYDROLASE FAMILY 16 PROTEIN"/>
    <property type="match status" value="1"/>
</dbReference>
<dbReference type="InterPro" id="IPR013320">
    <property type="entry name" value="ConA-like_dom_sf"/>
</dbReference>
<dbReference type="Gene3D" id="2.60.120.200">
    <property type="match status" value="1"/>
</dbReference>
<dbReference type="GO" id="GO:0004553">
    <property type="term" value="F:hydrolase activity, hydrolyzing O-glycosyl compounds"/>
    <property type="evidence" value="ECO:0007669"/>
    <property type="project" value="InterPro"/>
</dbReference>
<evidence type="ECO:0000259" key="3">
    <source>
        <dbReference type="PROSITE" id="PS51762"/>
    </source>
</evidence>
<name>A0A9X8R0L8_9ACTN</name>
<dbReference type="Proteomes" id="UP000184388">
    <property type="component" value="Unassembled WGS sequence"/>
</dbReference>
<evidence type="ECO:0000313" key="4">
    <source>
        <dbReference type="EMBL" id="SHN35885.1"/>
    </source>
</evidence>
<gene>
    <name evidence="4" type="ORF">SAMN05216268_1632</name>
</gene>
<protein>
    <submittedName>
        <fullName evidence="4">Beta-glucanase, GH16 family</fullName>
    </submittedName>
</protein>
<feature type="region of interest" description="Disordered" evidence="2">
    <location>
        <begin position="271"/>
        <end position="291"/>
    </location>
</feature>
<dbReference type="InterPro" id="IPR050546">
    <property type="entry name" value="Glycosyl_Hydrlase_16"/>
</dbReference>
<comment type="similarity">
    <text evidence="1">Belongs to the glycosyl hydrolase 16 family.</text>
</comment>
<evidence type="ECO:0000313" key="5">
    <source>
        <dbReference type="Proteomes" id="UP000184388"/>
    </source>
</evidence>
<dbReference type="EMBL" id="FRBK01000063">
    <property type="protein sequence ID" value="SHN35885.1"/>
    <property type="molecule type" value="Genomic_DNA"/>
</dbReference>
<reference evidence="5" key="1">
    <citation type="submission" date="2016-11" db="EMBL/GenBank/DDBJ databases">
        <authorList>
            <person name="Jaros S."/>
            <person name="Januszkiewicz K."/>
            <person name="Wedrychowicz H."/>
        </authorList>
    </citation>
    <scope>NUCLEOTIDE SEQUENCE [LARGE SCALE GENOMIC DNA]</scope>
    <source>
        <strain evidence="5">CGMCC 4.3555</strain>
    </source>
</reference>
<dbReference type="PANTHER" id="PTHR10963">
    <property type="entry name" value="GLYCOSYL HYDROLASE-RELATED"/>
    <property type="match status" value="1"/>
</dbReference>
<evidence type="ECO:0000256" key="1">
    <source>
        <dbReference type="ARBA" id="ARBA00006865"/>
    </source>
</evidence>
<sequence length="291" mass="32292">MAYQAHAEQVPPMIDPATPVGVTPVGAPALGGAFSQELVWSDEFNGSELDTAKWSPREQERGSHSGITWWYRAANVRLDGRGALAIDLRKNGPNEYSGGRIDSQGKFDYTYGSIEARVHTPFQTNGHLAAFWLQSPNVNNVDGSARDGAEIDIVETFYQNDTYPATIHYDGYGADHKQDSANVSAPYLHKIWYHTYRLDWTPEVLRFFYDGKEVRTIEEPNLISQVKEFPILSHEILAGAEGSIADAPLNDVNSTVYVDYIRVWQPVGCRPAPADPNQPGSGSTYRAEVDE</sequence>
<dbReference type="AlphaFoldDB" id="A0A9X8R0L8"/>
<organism evidence="4 5">
    <name type="scientific">Streptomyces yunnanensis</name>
    <dbReference type="NCBI Taxonomy" id="156453"/>
    <lineage>
        <taxon>Bacteria</taxon>
        <taxon>Bacillati</taxon>
        <taxon>Actinomycetota</taxon>
        <taxon>Actinomycetes</taxon>
        <taxon>Kitasatosporales</taxon>
        <taxon>Streptomycetaceae</taxon>
        <taxon>Streptomyces</taxon>
    </lineage>
</organism>
<accession>A0A9X8R0L8</accession>
<dbReference type="PROSITE" id="PS51762">
    <property type="entry name" value="GH16_2"/>
    <property type="match status" value="1"/>
</dbReference>
<dbReference type="InterPro" id="IPR000757">
    <property type="entry name" value="Beta-glucanase-like"/>
</dbReference>
<proteinExistence type="inferred from homology"/>
<dbReference type="Pfam" id="PF00722">
    <property type="entry name" value="Glyco_hydro_16"/>
    <property type="match status" value="1"/>
</dbReference>
<dbReference type="SUPFAM" id="SSF49899">
    <property type="entry name" value="Concanavalin A-like lectins/glucanases"/>
    <property type="match status" value="1"/>
</dbReference>
<dbReference type="GO" id="GO:0005975">
    <property type="term" value="P:carbohydrate metabolic process"/>
    <property type="evidence" value="ECO:0007669"/>
    <property type="project" value="InterPro"/>
</dbReference>
<evidence type="ECO:0000256" key="2">
    <source>
        <dbReference type="SAM" id="MobiDB-lite"/>
    </source>
</evidence>
<comment type="caution">
    <text evidence="4">The sequence shown here is derived from an EMBL/GenBank/DDBJ whole genome shotgun (WGS) entry which is preliminary data.</text>
</comment>